<comment type="cofactor">
    <cofactor evidence="11">
        <name>FMN</name>
        <dbReference type="ChEBI" id="CHEBI:58210"/>
    </cofactor>
    <text evidence="11">Binds 1 FMN per subunit.</text>
</comment>
<evidence type="ECO:0000313" key="13">
    <source>
        <dbReference type="EMBL" id="ROO32727.1"/>
    </source>
</evidence>
<feature type="binding site" evidence="11">
    <location>
        <position position="243"/>
    </location>
    <ligand>
        <name>FMN</name>
        <dbReference type="ChEBI" id="CHEBI:58210"/>
    </ligand>
</feature>
<dbReference type="NCBIfam" id="NF003645">
    <property type="entry name" value="PRK05286.1-2"/>
    <property type="match status" value="1"/>
</dbReference>
<feature type="binding site" evidence="11">
    <location>
        <position position="215"/>
    </location>
    <ligand>
        <name>FMN</name>
        <dbReference type="ChEBI" id="CHEBI:58210"/>
    </ligand>
</feature>
<feature type="binding site" evidence="11">
    <location>
        <position position="137"/>
    </location>
    <ligand>
        <name>FMN</name>
        <dbReference type="ChEBI" id="CHEBI:58210"/>
    </ligand>
</feature>
<evidence type="ECO:0000256" key="9">
    <source>
        <dbReference type="ARBA" id="ARBA00023136"/>
    </source>
</evidence>
<feature type="binding site" evidence="11">
    <location>
        <position position="175"/>
    </location>
    <ligand>
        <name>substrate</name>
    </ligand>
</feature>
<dbReference type="PANTHER" id="PTHR48109">
    <property type="entry name" value="DIHYDROOROTATE DEHYDROGENASE (QUINONE), MITOCHONDRIAL-RELATED"/>
    <property type="match status" value="1"/>
</dbReference>
<feature type="binding site" evidence="11">
    <location>
        <position position="64"/>
    </location>
    <ligand>
        <name>substrate</name>
    </ligand>
</feature>
<comment type="function">
    <text evidence="1 11">Catalyzes the conversion of dihydroorotate to orotate with quinone as electron acceptor.</text>
</comment>
<keyword evidence="5 11" id="KW-0285">Flavoprotein</keyword>
<evidence type="ECO:0000256" key="11">
    <source>
        <dbReference type="HAMAP-Rule" id="MF_00225"/>
    </source>
</evidence>
<comment type="subunit">
    <text evidence="11">Monomer.</text>
</comment>
<feature type="binding site" evidence="11">
    <location>
        <position position="170"/>
    </location>
    <ligand>
        <name>FMN</name>
        <dbReference type="ChEBI" id="CHEBI:58210"/>
    </ligand>
</feature>
<dbReference type="AlphaFoldDB" id="A0A423Q246"/>
<feature type="binding site" evidence="11">
    <location>
        <position position="265"/>
    </location>
    <ligand>
        <name>FMN</name>
        <dbReference type="ChEBI" id="CHEBI:58210"/>
    </ligand>
</feature>
<feature type="domain" description="Dihydroorotate dehydrogenase catalytic" evidence="12">
    <location>
        <begin position="45"/>
        <end position="333"/>
    </location>
</feature>
<comment type="subcellular location">
    <subcellularLocation>
        <location evidence="11">Cell membrane</location>
        <topology evidence="11">Peripheral membrane protein</topology>
    </subcellularLocation>
    <subcellularLocation>
        <location evidence="2">Membrane</location>
    </subcellularLocation>
</comment>
<dbReference type="InterPro" id="IPR013785">
    <property type="entry name" value="Aldolase_TIM"/>
</dbReference>
<feature type="binding site" evidence="11">
    <location>
        <position position="84"/>
    </location>
    <ligand>
        <name>FMN</name>
        <dbReference type="ChEBI" id="CHEBI:58210"/>
    </ligand>
</feature>
<sequence>MYSLLRPALFAMDAERAHERTLALADRARPVTHALYGTRVAACPVSVMGLELANPVGLAAGLDKNAAHIDGLAAMGFGFIEVGTVTPVPQPGNDRPRLFRLPEQRALLNRFGFNNAGATALVKNVAGARYDGLIGINIGKNKATPPERAVSDYTTALSMVYDQAHYVTINISSPNTAGLRDWQAGDALDSLLGAIVAERNRLCETRKRYVPLAVKIAPDLDAAGLDAIVARLRRHAIDGVIATNTTTARDGLALRWRDEAGGVSGRPVREASNKVIAALYERLGDDIPIIGVGGIMSGADAAAKIAAGARAVQLYTGLIYRGPGLVGEAAQAIAARDASHQKKTVGK</sequence>
<evidence type="ECO:0000313" key="14">
    <source>
        <dbReference type="Proteomes" id="UP000285310"/>
    </source>
</evidence>
<dbReference type="OrthoDB" id="9802377at2"/>
<feature type="binding site" evidence="11">
    <location>
        <position position="170"/>
    </location>
    <ligand>
        <name>substrate</name>
    </ligand>
</feature>
<comment type="pathway">
    <text evidence="3 11">Pyrimidine metabolism; UMP biosynthesis via de novo pathway; orotate from (S)-dihydroorotate (quinone route): step 1/1.</text>
</comment>
<comment type="caution">
    <text evidence="13">The sequence shown here is derived from an EMBL/GenBank/DDBJ whole genome shotgun (WGS) entry which is preliminary data.</text>
</comment>
<feature type="binding site" evidence="11">
    <location>
        <begin position="315"/>
        <end position="316"/>
    </location>
    <ligand>
        <name>FMN</name>
        <dbReference type="ChEBI" id="CHEBI:58210"/>
    </ligand>
</feature>
<evidence type="ECO:0000256" key="7">
    <source>
        <dbReference type="ARBA" id="ARBA00022975"/>
    </source>
</evidence>
<dbReference type="InterPro" id="IPR005719">
    <property type="entry name" value="Dihydroorotate_DH_2"/>
</dbReference>
<evidence type="ECO:0000256" key="1">
    <source>
        <dbReference type="ARBA" id="ARBA00003125"/>
    </source>
</evidence>
<evidence type="ECO:0000256" key="3">
    <source>
        <dbReference type="ARBA" id="ARBA00005161"/>
    </source>
</evidence>
<dbReference type="RefSeq" id="WP_123656657.1">
    <property type="nucleotide sequence ID" value="NZ_AYKG01000001.1"/>
</dbReference>
<name>A0A423Q246_9GAMM</name>
<feature type="binding site" evidence="11">
    <location>
        <position position="294"/>
    </location>
    <ligand>
        <name>FMN</name>
        <dbReference type="ChEBI" id="CHEBI:58210"/>
    </ligand>
</feature>
<evidence type="ECO:0000256" key="5">
    <source>
        <dbReference type="ARBA" id="ARBA00022630"/>
    </source>
</evidence>
<reference evidence="13 14" key="1">
    <citation type="submission" date="2013-10" db="EMBL/GenBank/DDBJ databases">
        <title>Salinisphaera japonica YTM-1 Genome Sequencing.</title>
        <authorList>
            <person name="Lai Q."/>
            <person name="Li C."/>
            <person name="Shao Z."/>
        </authorList>
    </citation>
    <scope>NUCLEOTIDE SEQUENCE [LARGE SCALE GENOMIC DNA]</scope>
    <source>
        <strain evidence="13 14">YTM-1</strain>
    </source>
</reference>
<dbReference type="Proteomes" id="UP000285310">
    <property type="component" value="Unassembled WGS sequence"/>
</dbReference>
<dbReference type="InterPro" id="IPR050074">
    <property type="entry name" value="DHO_dehydrogenase"/>
</dbReference>
<dbReference type="NCBIfam" id="TIGR01036">
    <property type="entry name" value="pyrD_sub2"/>
    <property type="match status" value="1"/>
</dbReference>
<dbReference type="GO" id="GO:0044205">
    <property type="term" value="P:'de novo' UMP biosynthetic process"/>
    <property type="evidence" value="ECO:0007669"/>
    <property type="project" value="UniProtKB-UniRule"/>
</dbReference>
<dbReference type="GO" id="GO:0005737">
    <property type="term" value="C:cytoplasm"/>
    <property type="evidence" value="ECO:0007669"/>
    <property type="project" value="InterPro"/>
</dbReference>
<feature type="binding site" evidence="11">
    <location>
        <begin position="244"/>
        <end position="245"/>
    </location>
    <ligand>
        <name>substrate</name>
    </ligand>
</feature>
<evidence type="ECO:0000256" key="6">
    <source>
        <dbReference type="ARBA" id="ARBA00022643"/>
    </source>
</evidence>
<feature type="binding site" evidence="11">
    <location>
        <begin position="60"/>
        <end position="64"/>
    </location>
    <ligand>
        <name>FMN</name>
        <dbReference type="ChEBI" id="CHEBI:58210"/>
    </ligand>
</feature>
<organism evidence="13 14">
    <name type="scientific">Salinisphaera japonica YTM-1</name>
    <dbReference type="NCBI Taxonomy" id="1209778"/>
    <lineage>
        <taxon>Bacteria</taxon>
        <taxon>Pseudomonadati</taxon>
        <taxon>Pseudomonadota</taxon>
        <taxon>Gammaproteobacteria</taxon>
        <taxon>Salinisphaerales</taxon>
        <taxon>Salinisphaeraceae</taxon>
        <taxon>Salinisphaera</taxon>
    </lineage>
</organism>
<keyword evidence="9 11" id="KW-0472">Membrane</keyword>
<dbReference type="PROSITE" id="PS00911">
    <property type="entry name" value="DHODEHASE_1"/>
    <property type="match status" value="1"/>
</dbReference>
<dbReference type="InterPro" id="IPR005720">
    <property type="entry name" value="Dihydroorotate_DH_cat"/>
</dbReference>
<dbReference type="GO" id="GO:0106430">
    <property type="term" value="F:dihydroorotate dehydrogenase (quinone) activity"/>
    <property type="evidence" value="ECO:0007669"/>
    <property type="project" value="UniProtKB-EC"/>
</dbReference>
<dbReference type="Pfam" id="PF01180">
    <property type="entry name" value="DHO_dh"/>
    <property type="match status" value="1"/>
</dbReference>
<dbReference type="InterPro" id="IPR001295">
    <property type="entry name" value="Dihydroorotate_DH_CS"/>
</dbReference>
<evidence type="ECO:0000256" key="4">
    <source>
        <dbReference type="ARBA" id="ARBA00005359"/>
    </source>
</evidence>
<dbReference type="HAMAP" id="MF_00225">
    <property type="entry name" value="DHO_dh_type2"/>
    <property type="match status" value="1"/>
</dbReference>
<gene>
    <name evidence="11" type="primary">pyrD</name>
    <name evidence="13" type="ORF">SAJA_00320</name>
</gene>
<dbReference type="EMBL" id="AYKG01000001">
    <property type="protein sequence ID" value="ROO32727.1"/>
    <property type="molecule type" value="Genomic_DNA"/>
</dbReference>
<dbReference type="Gene3D" id="3.20.20.70">
    <property type="entry name" value="Aldolase class I"/>
    <property type="match status" value="1"/>
</dbReference>
<dbReference type="SUPFAM" id="SSF51395">
    <property type="entry name" value="FMN-linked oxidoreductases"/>
    <property type="match status" value="1"/>
</dbReference>
<dbReference type="GO" id="GO:0005886">
    <property type="term" value="C:plasma membrane"/>
    <property type="evidence" value="ECO:0007669"/>
    <property type="project" value="UniProtKB-SubCell"/>
</dbReference>
<dbReference type="InParanoid" id="A0A423Q246"/>
<feature type="binding site" evidence="11">
    <location>
        <begin position="109"/>
        <end position="113"/>
    </location>
    <ligand>
        <name>substrate</name>
    </ligand>
</feature>
<dbReference type="InterPro" id="IPR012135">
    <property type="entry name" value="Dihydroorotate_DH_1_2"/>
</dbReference>
<protein>
    <recommendedName>
        <fullName evidence="11">Dihydroorotate dehydrogenase (quinone)</fullName>
        <ecNumber evidence="11">1.3.5.2</ecNumber>
    </recommendedName>
    <alternativeName>
        <fullName evidence="11">DHOdehase</fullName>
        <shortName evidence="11">DHOD</shortName>
        <shortName evidence="11">DHODase</shortName>
    </alternativeName>
    <alternativeName>
        <fullName evidence="11">Dihydroorotate oxidase</fullName>
    </alternativeName>
</protein>
<keyword evidence="14" id="KW-1185">Reference proteome</keyword>
<dbReference type="NCBIfam" id="NF003652">
    <property type="entry name" value="PRK05286.2-5"/>
    <property type="match status" value="1"/>
</dbReference>
<evidence type="ECO:0000256" key="10">
    <source>
        <dbReference type="ARBA" id="ARBA00048639"/>
    </source>
</evidence>
<dbReference type="NCBIfam" id="NF003646">
    <property type="entry name" value="PRK05286.1-4"/>
    <property type="match status" value="1"/>
</dbReference>
<keyword evidence="7 11" id="KW-0665">Pyrimidine biosynthesis</keyword>
<dbReference type="PANTHER" id="PTHR48109:SF4">
    <property type="entry name" value="DIHYDROOROTATE DEHYDROGENASE (QUINONE), MITOCHONDRIAL"/>
    <property type="match status" value="1"/>
</dbReference>
<keyword evidence="6 11" id="KW-0288">FMN</keyword>
<dbReference type="CDD" id="cd04738">
    <property type="entry name" value="DHOD_2_like"/>
    <property type="match status" value="1"/>
</dbReference>
<evidence type="ECO:0000259" key="12">
    <source>
        <dbReference type="Pfam" id="PF01180"/>
    </source>
</evidence>
<evidence type="ECO:0000256" key="2">
    <source>
        <dbReference type="ARBA" id="ARBA00004370"/>
    </source>
</evidence>
<feature type="active site" description="Nucleophile" evidence="11">
    <location>
        <position position="173"/>
    </location>
</feature>
<dbReference type="FunCoup" id="A0A423Q246">
    <property type="interactions" value="524"/>
</dbReference>
<accession>A0A423Q246</accession>
<dbReference type="UniPathway" id="UPA00070">
    <property type="reaction ID" value="UER00946"/>
</dbReference>
<dbReference type="GO" id="GO:0006207">
    <property type="term" value="P:'de novo' pyrimidine nucleobase biosynthetic process"/>
    <property type="evidence" value="ECO:0007669"/>
    <property type="project" value="UniProtKB-UniRule"/>
</dbReference>
<keyword evidence="8 11" id="KW-0560">Oxidoreductase</keyword>
<dbReference type="PIRSF" id="PIRSF000164">
    <property type="entry name" value="DHO_oxidase"/>
    <property type="match status" value="1"/>
</dbReference>
<dbReference type="EC" id="1.3.5.2" evidence="11"/>
<keyword evidence="11" id="KW-1003">Cell membrane</keyword>
<dbReference type="PROSITE" id="PS00912">
    <property type="entry name" value="DHODEHASE_2"/>
    <property type="match status" value="1"/>
</dbReference>
<comment type="catalytic activity">
    <reaction evidence="10 11">
        <text>(S)-dihydroorotate + a quinone = orotate + a quinol</text>
        <dbReference type="Rhea" id="RHEA:30187"/>
        <dbReference type="ChEBI" id="CHEBI:24646"/>
        <dbReference type="ChEBI" id="CHEBI:30839"/>
        <dbReference type="ChEBI" id="CHEBI:30864"/>
        <dbReference type="ChEBI" id="CHEBI:132124"/>
        <dbReference type="EC" id="1.3.5.2"/>
    </reaction>
</comment>
<evidence type="ECO:0000256" key="8">
    <source>
        <dbReference type="ARBA" id="ARBA00023002"/>
    </source>
</evidence>
<comment type="similarity">
    <text evidence="4 11">Belongs to the dihydroorotate dehydrogenase family. Type 2 subfamily.</text>
</comment>
<proteinExistence type="inferred from homology"/>